<evidence type="ECO:0000313" key="3">
    <source>
        <dbReference type="Proteomes" id="UP000011682"/>
    </source>
</evidence>
<dbReference type="EMBL" id="ANAH02000001">
    <property type="protein sequence ID" value="EPX64862.1"/>
    <property type="molecule type" value="Genomic_DNA"/>
</dbReference>
<protein>
    <submittedName>
        <fullName evidence="2">Uncharacterized protein</fullName>
    </submittedName>
</protein>
<dbReference type="OrthoDB" id="9797882at2"/>
<comment type="caution">
    <text evidence="2">The sequence shown here is derived from an EMBL/GenBank/DDBJ whole genome shotgun (WGS) entry which is preliminary data.</text>
</comment>
<dbReference type="Gene3D" id="3.90.245.10">
    <property type="entry name" value="Ribonucleoside hydrolase-like"/>
    <property type="match status" value="1"/>
</dbReference>
<dbReference type="SUPFAM" id="SSF53590">
    <property type="entry name" value="Nucleoside hydrolase"/>
    <property type="match status" value="1"/>
</dbReference>
<feature type="region of interest" description="Disordered" evidence="1">
    <location>
        <begin position="69"/>
        <end position="88"/>
    </location>
</feature>
<dbReference type="InterPro" id="IPR036452">
    <property type="entry name" value="Ribo_hydro-like"/>
</dbReference>
<evidence type="ECO:0000256" key="1">
    <source>
        <dbReference type="SAM" id="MobiDB-lite"/>
    </source>
</evidence>
<keyword evidence="3" id="KW-1185">Reference proteome</keyword>
<proteinExistence type="predicted"/>
<dbReference type="Proteomes" id="UP000011682">
    <property type="component" value="Unassembled WGS sequence"/>
</dbReference>
<organism evidence="2 3">
    <name type="scientific">Cystobacter fuscus (strain ATCC 25194 / DSM 2262 / NBRC 100088 / M29)</name>
    <dbReference type="NCBI Taxonomy" id="1242864"/>
    <lineage>
        <taxon>Bacteria</taxon>
        <taxon>Pseudomonadati</taxon>
        <taxon>Myxococcota</taxon>
        <taxon>Myxococcia</taxon>
        <taxon>Myxococcales</taxon>
        <taxon>Cystobacterineae</taxon>
        <taxon>Archangiaceae</taxon>
        <taxon>Cystobacter</taxon>
    </lineage>
</organism>
<sequence length="111" mass="12418">MQVTEEFLQRFEKDRQTAEADFVYRLLASDPDYVRSGTYFFWDPLAAASLAVEGIVTFEPKKVRVVVEEGESSGRTQEAETGHTVSAGVSADRQKFESAFLDTLNGRVHVP</sequence>
<name>S9PQS2_CYSF2</name>
<evidence type="ECO:0000313" key="2">
    <source>
        <dbReference type="EMBL" id="EPX64862.1"/>
    </source>
</evidence>
<accession>S9PQS2</accession>
<dbReference type="AlphaFoldDB" id="S9PQS2"/>
<gene>
    <name evidence="2" type="ORF">D187_000284</name>
</gene>
<dbReference type="RefSeq" id="WP_002622118.1">
    <property type="nucleotide sequence ID" value="NZ_ANAH02000001.1"/>
</dbReference>
<reference evidence="2" key="1">
    <citation type="submission" date="2013-05" db="EMBL/GenBank/DDBJ databases">
        <title>Genome assembly of Cystobacter fuscus DSM 2262.</title>
        <authorList>
            <person name="Sharma G."/>
            <person name="Khatri I."/>
            <person name="Kaur C."/>
            <person name="Mayilraj S."/>
            <person name="Subramanian S."/>
        </authorList>
    </citation>
    <scope>NUCLEOTIDE SEQUENCE [LARGE SCALE GENOMIC DNA]</scope>
    <source>
        <strain evidence="2">DSM 2262</strain>
    </source>
</reference>
<dbReference type="GO" id="GO:0016799">
    <property type="term" value="F:hydrolase activity, hydrolyzing N-glycosyl compounds"/>
    <property type="evidence" value="ECO:0007669"/>
    <property type="project" value="InterPro"/>
</dbReference>